<evidence type="ECO:0000313" key="10">
    <source>
        <dbReference type="Proteomes" id="UP000050482"/>
    </source>
</evidence>
<evidence type="ECO:0000256" key="7">
    <source>
        <dbReference type="SAM" id="Phobius"/>
    </source>
</evidence>
<accession>A0A0P9CYR6</accession>
<dbReference type="InterPro" id="IPR007353">
    <property type="entry name" value="DUF421"/>
</dbReference>
<evidence type="ECO:0000259" key="8">
    <source>
        <dbReference type="Pfam" id="PF04239"/>
    </source>
</evidence>
<gene>
    <name evidence="9" type="ORF">AN477_19385</name>
</gene>
<name>A0A0P9CYR6_9BACL</name>
<dbReference type="GO" id="GO:0005886">
    <property type="term" value="C:plasma membrane"/>
    <property type="evidence" value="ECO:0007669"/>
    <property type="project" value="UniProtKB-SubCell"/>
</dbReference>
<feature type="transmembrane region" description="Helical" evidence="7">
    <location>
        <begin position="34"/>
        <end position="53"/>
    </location>
</feature>
<dbReference type="PATRIC" id="fig|471514.4.peg.3981"/>
<comment type="similarity">
    <text evidence="2">Belongs to the UPF0702 family.</text>
</comment>
<evidence type="ECO:0000256" key="4">
    <source>
        <dbReference type="ARBA" id="ARBA00022692"/>
    </source>
</evidence>
<keyword evidence="10" id="KW-1185">Reference proteome</keyword>
<feature type="transmembrane region" description="Helical" evidence="7">
    <location>
        <begin position="65"/>
        <end position="83"/>
    </location>
</feature>
<evidence type="ECO:0000256" key="6">
    <source>
        <dbReference type="ARBA" id="ARBA00023136"/>
    </source>
</evidence>
<dbReference type="STRING" id="471514.AN477_19385"/>
<dbReference type="InterPro" id="IPR023090">
    <property type="entry name" value="UPF0702_alpha/beta_dom_sf"/>
</dbReference>
<evidence type="ECO:0000256" key="1">
    <source>
        <dbReference type="ARBA" id="ARBA00004651"/>
    </source>
</evidence>
<comment type="subcellular location">
    <subcellularLocation>
        <location evidence="1">Cell membrane</location>
        <topology evidence="1">Multi-pass membrane protein</topology>
    </subcellularLocation>
</comment>
<dbReference type="RefSeq" id="WP_054970840.1">
    <property type="nucleotide sequence ID" value="NZ_LJCO01000083.1"/>
</dbReference>
<dbReference type="Gene3D" id="3.30.240.20">
    <property type="entry name" value="bsu07140 like domains"/>
    <property type="match status" value="2"/>
</dbReference>
<reference evidence="9 10" key="1">
    <citation type="submission" date="2015-09" db="EMBL/GenBank/DDBJ databases">
        <title>Draft genome sequence of Alicyclobacillus ferrooxydans DSM 22381.</title>
        <authorList>
            <person name="Hemp J."/>
        </authorList>
    </citation>
    <scope>NUCLEOTIDE SEQUENCE [LARGE SCALE GENOMIC DNA]</scope>
    <source>
        <strain evidence="9 10">TC-34</strain>
    </source>
</reference>
<evidence type="ECO:0000256" key="2">
    <source>
        <dbReference type="ARBA" id="ARBA00006448"/>
    </source>
</evidence>
<dbReference type="AlphaFoldDB" id="A0A0P9CYR6"/>
<comment type="caution">
    <text evidence="9">The sequence shown here is derived from an EMBL/GenBank/DDBJ whole genome shotgun (WGS) entry which is preliminary data.</text>
</comment>
<keyword evidence="4 7" id="KW-0812">Transmembrane</keyword>
<dbReference type="Pfam" id="PF04239">
    <property type="entry name" value="DUF421"/>
    <property type="match status" value="1"/>
</dbReference>
<dbReference type="EMBL" id="LJCO01000083">
    <property type="protein sequence ID" value="KPV42096.1"/>
    <property type="molecule type" value="Genomic_DNA"/>
</dbReference>
<dbReference type="PANTHER" id="PTHR34582:SF7">
    <property type="entry name" value="UPF0702 TRANSMEMBRANE PROTEIN YDFS"/>
    <property type="match status" value="1"/>
</dbReference>
<evidence type="ECO:0000256" key="5">
    <source>
        <dbReference type="ARBA" id="ARBA00022989"/>
    </source>
</evidence>
<proteinExistence type="inferred from homology"/>
<feature type="domain" description="YetF C-terminal" evidence="8">
    <location>
        <begin position="84"/>
        <end position="220"/>
    </location>
</feature>
<organism evidence="9 10">
    <name type="scientific">Alicyclobacillus ferrooxydans</name>
    <dbReference type="NCBI Taxonomy" id="471514"/>
    <lineage>
        <taxon>Bacteria</taxon>
        <taxon>Bacillati</taxon>
        <taxon>Bacillota</taxon>
        <taxon>Bacilli</taxon>
        <taxon>Bacillales</taxon>
        <taxon>Alicyclobacillaceae</taxon>
        <taxon>Alicyclobacillus</taxon>
    </lineage>
</organism>
<dbReference type="Proteomes" id="UP000050482">
    <property type="component" value="Unassembled WGS sequence"/>
</dbReference>
<evidence type="ECO:0000313" key="9">
    <source>
        <dbReference type="EMBL" id="KPV42096.1"/>
    </source>
</evidence>
<keyword evidence="6 7" id="KW-0472">Membrane</keyword>
<keyword evidence="5 7" id="KW-1133">Transmembrane helix</keyword>
<keyword evidence="3" id="KW-1003">Cell membrane</keyword>
<protein>
    <recommendedName>
        <fullName evidence="8">YetF C-terminal domain-containing protein</fullName>
    </recommendedName>
</protein>
<evidence type="ECO:0000256" key="3">
    <source>
        <dbReference type="ARBA" id="ARBA00022475"/>
    </source>
</evidence>
<sequence length="246" mass="27222">MQIPFVFMTLSAVITFVVLLVLVRWLGATQLTQLTFFNWVAGASMGNVAANMIGSTSVNEFVGNTYSLVVFTAACLFAAYVALKSRPFRRVANGEPTVLIHRGIILRHNLAKTKVNLDVLMMMLREKGYFAYNDIQYAILEPTGNLSILPSQASQSVSKADLVNGPDLSDEGQGPYTEIVVDGEIDKDKLVNTGHDEAWLDAQIRKRGARSIEDVMFLAVNKDGHVLADFSRRMQDSKQVEKDAEF</sequence>
<dbReference type="PANTHER" id="PTHR34582">
    <property type="entry name" value="UPF0702 TRANSMEMBRANE PROTEIN YCAP"/>
    <property type="match status" value="1"/>
</dbReference>
<feature type="transmembrane region" description="Helical" evidence="7">
    <location>
        <begin position="6"/>
        <end position="27"/>
    </location>
</feature>